<proteinExistence type="predicted"/>
<organism evidence="3 4">
    <name type="scientific">Paenibacillus pectinilyticus</name>
    <dbReference type="NCBI Taxonomy" id="512399"/>
    <lineage>
        <taxon>Bacteria</taxon>
        <taxon>Bacillati</taxon>
        <taxon>Bacillota</taxon>
        <taxon>Bacilli</taxon>
        <taxon>Bacillales</taxon>
        <taxon>Paenibacillaceae</taxon>
        <taxon>Paenibacillus</taxon>
    </lineage>
</organism>
<evidence type="ECO:0000313" key="3">
    <source>
        <dbReference type="EMBL" id="OCT10711.1"/>
    </source>
</evidence>
<dbReference type="OrthoDB" id="2628454at2"/>
<keyword evidence="2" id="KW-0472">Membrane</keyword>
<comment type="caution">
    <text evidence="3">The sequence shown here is derived from an EMBL/GenBank/DDBJ whole genome shotgun (WGS) entry which is preliminary data.</text>
</comment>
<evidence type="ECO:0000256" key="1">
    <source>
        <dbReference type="SAM" id="MobiDB-lite"/>
    </source>
</evidence>
<evidence type="ECO:0000313" key="4">
    <source>
        <dbReference type="Proteomes" id="UP000093309"/>
    </source>
</evidence>
<accession>A0A1C0ZRQ6</accession>
<keyword evidence="2" id="KW-1133">Transmembrane helix</keyword>
<keyword evidence="2" id="KW-0812">Transmembrane</keyword>
<evidence type="ECO:0000256" key="2">
    <source>
        <dbReference type="SAM" id="Phobius"/>
    </source>
</evidence>
<feature type="region of interest" description="Disordered" evidence="1">
    <location>
        <begin position="180"/>
        <end position="220"/>
    </location>
</feature>
<keyword evidence="4" id="KW-1185">Reference proteome</keyword>
<feature type="compositionally biased region" description="Basic and acidic residues" evidence="1">
    <location>
        <begin position="180"/>
        <end position="196"/>
    </location>
</feature>
<dbReference type="Proteomes" id="UP000093309">
    <property type="component" value="Unassembled WGS sequence"/>
</dbReference>
<protein>
    <submittedName>
        <fullName evidence="3">Uncharacterized protein</fullName>
    </submittedName>
</protein>
<dbReference type="STRING" id="512399.A8709_23015"/>
<reference evidence="4" key="1">
    <citation type="submission" date="2016-05" db="EMBL/GenBank/DDBJ databases">
        <title>Paenibacillus oryzae. sp. nov., isolated from the rice root.</title>
        <authorList>
            <person name="Zhang J."/>
            <person name="Zhang X."/>
        </authorList>
    </citation>
    <scope>NUCLEOTIDE SEQUENCE [LARGE SCALE GENOMIC DNA]</scope>
    <source>
        <strain evidence="4">KCTC13222</strain>
    </source>
</reference>
<sequence>MTRRKKSLKTWQKWLIGSVSAIVLVVSIIVGVIYYKIRSIDVADIVQRHQDPAVAANSIENLSDTKDPKLPSILSSPVDKAAEFASKPIKTQDALDVAALLLKSGLSLKEVYYLTGEAKSDMSTEEKQKIRDLLLSKLTDDEIKALRAITKQYGKGLLILDPNYPIELIGIDDPQERKRVEQELKDKKQTKPESKPAEPATKEQVSSEKPVTGNDQTKSTDSAVAAGFKSKLDALGVSCQGDIHNLIDGVVSAKKANSTLTLSSLQSMFMGKFTSAEASCDTSFKGIVSEAEQAGVSATEINTWKQTYNSMKQTAQSSAINQLSQLLLNKQ</sequence>
<dbReference type="RefSeq" id="WP_065859199.1">
    <property type="nucleotide sequence ID" value="NZ_LYPC01000030.1"/>
</dbReference>
<dbReference type="AlphaFoldDB" id="A0A1C0ZRQ6"/>
<gene>
    <name evidence="3" type="ORF">A8709_23015</name>
</gene>
<dbReference type="EMBL" id="LYPC01000030">
    <property type="protein sequence ID" value="OCT10711.1"/>
    <property type="molecule type" value="Genomic_DNA"/>
</dbReference>
<feature type="compositionally biased region" description="Polar residues" evidence="1">
    <location>
        <begin position="203"/>
        <end position="220"/>
    </location>
</feature>
<name>A0A1C0ZRQ6_9BACL</name>
<feature type="transmembrane region" description="Helical" evidence="2">
    <location>
        <begin position="14"/>
        <end position="35"/>
    </location>
</feature>